<dbReference type="AlphaFoldDB" id="A0A4R3TDZ3"/>
<evidence type="ECO:0000313" key="2">
    <source>
        <dbReference type="Proteomes" id="UP000295773"/>
    </source>
</evidence>
<dbReference type="RefSeq" id="WP_132224604.1">
    <property type="nucleotide sequence ID" value="NZ_JANKBG010000008.1"/>
</dbReference>
<protein>
    <recommendedName>
        <fullName evidence="3">DUF4738 domain-containing protein</fullName>
    </recommendedName>
</protein>
<evidence type="ECO:0008006" key="3">
    <source>
        <dbReference type="Google" id="ProtNLM"/>
    </source>
</evidence>
<dbReference type="PROSITE" id="PS51257">
    <property type="entry name" value="PROKAR_LIPOPROTEIN"/>
    <property type="match status" value="1"/>
</dbReference>
<proteinExistence type="predicted"/>
<reference evidence="1 2" key="1">
    <citation type="submission" date="2019-03" db="EMBL/GenBank/DDBJ databases">
        <title>Genomic Encyclopedia of Type Strains, Phase IV (KMG-IV): sequencing the most valuable type-strain genomes for metagenomic binning, comparative biology and taxonomic classification.</title>
        <authorList>
            <person name="Goeker M."/>
        </authorList>
    </citation>
    <scope>NUCLEOTIDE SEQUENCE [LARGE SCALE GENOMIC DNA]</scope>
    <source>
        <strain evidence="1 2">DSM 29481</strain>
    </source>
</reference>
<gene>
    <name evidence="1" type="ORF">EDD61_10890</name>
</gene>
<evidence type="ECO:0000313" key="1">
    <source>
        <dbReference type="EMBL" id="TCU60231.1"/>
    </source>
</evidence>
<name>A0A4R3TDZ3_9FIRM</name>
<keyword evidence="2" id="KW-1185">Reference proteome</keyword>
<dbReference type="Proteomes" id="UP000295773">
    <property type="component" value="Unassembled WGS sequence"/>
</dbReference>
<accession>A0A4R3TDZ3</accession>
<sequence length="189" mass="21336">MTKFMKSLGIGALALTMLVGCQTKQPTDNKVSKSQGKEDTICIDKSFVNNHQVTLHPIAAIEDIKMTDAVLKKDELQAKLVIKIPEMIEAWNEYGIFKDEYRFTISVKDGEDTVSYTGEEVYSVQLFEENTTVKIKEKITETAVLTYLHTKSDAKSSYVTISLNFLNENGDVVHVYNIVSPKNEIKVYE</sequence>
<dbReference type="EMBL" id="SMBP01000008">
    <property type="protein sequence ID" value="TCU60231.1"/>
    <property type="molecule type" value="Genomic_DNA"/>
</dbReference>
<comment type="caution">
    <text evidence="1">The sequence shown here is derived from an EMBL/GenBank/DDBJ whole genome shotgun (WGS) entry which is preliminary data.</text>
</comment>
<organism evidence="1 2">
    <name type="scientific">Longicatena caecimuris</name>
    <dbReference type="NCBI Taxonomy" id="1796635"/>
    <lineage>
        <taxon>Bacteria</taxon>
        <taxon>Bacillati</taxon>
        <taxon>Bacillota</taxon>
        <taxon>Erysipelotrichia</taxon>
        <taxon>Erysipelotrichales</taxon>
        <taxon>Erysipelotrichaceae</taxon>
        <taxon>Longicatena</taxon>
    </lineage>
</organism>